<dbReference type="SUPFAM" id="SSF52058">
    <property type="entry name" value="L domain-like"/>
    <property type="match status" value="1"/>
</dbReference>
<name>A0A540LTW3_MALBA</name>
<feature type="domain" description="NB-ARC" evidence="7">
    <location>
        <begin position="13"/>
        <end position="95"/>
    </location>
</feature>
<keyword evidence="3" id="KW-0677">Repeat</keyword>
<dbReference type="InterPro" id="IPR036390">
    <property type="entry name" value="WH_DNA-bd_sf"/>
</dbReference>
<dbReference type="PANTHER" id="PTHR11017:SF527">
    <property type="entry name" value="TMV RESISTANCE PROTEIN N-LIKE"/>
    <property type="match status" value="1"/>
</dbReference>
<feature type="compositionally biased region" description="Acidic residues" evidence="6">
    <location>
        <begin position="742"/>
        <end position="754"/>
    </location>
</feature>
<dbReference type="InterPro" id="IPR002182">
    <property type="entry name" value="NB-ARC"/>
</dbReference>
<accession>A0A540LTW3</accession>
<feature type="domain" description="Disease resistance protein Roq1-like winged-helix" evidence="9">
    <location>
        <begin position="163"/>
        <end position="233"/>
    </location>
</feature>
<dbReference type="EC" id="3.2.2.6" evidence="1"/>
<comment type="catalytic activity">
    <reaction evidence="5">
        <text>NAD(+) + H2O = ADP-D-ribose + nicotinamide + H(+)</text>
        <dbReference type="Rhea" id="RHEA:16301"/>
        <dbReference type="ChEBI" id="CHEBI:15377"/>
        <dbReference type="ChEBI" id="CHEBI:15378"/>
        <dbReference type="ChEBI" id="CHEBI:17154"/>
        <dbReference type="ChEBI" id="CHEBI:57540"/>
        <dbReference type="ChEBI" id="CHEBI:57967"/>
        <dbReference type="EC" id="3.2.2.6"/>
    </reaction>
    <physiologicalReaction direction="left-to-right" evidence="5">
        <dbReference type="Rhea" id="RHEA:16302"/>
    </physiologicalReaction>
</comment>
<evidence type="ECO:0000256" key="3">
    <source>
        <dbReference type="ARBA" id="ARBA00022737"/>
    </source>
</evidence>
<dbReference type="InterPro" id="IPR044974">
    <property type="entry name" value="Disease_R_plants"/>
</dbReference>
<keyword evidence="4" id="KW-0520">NAD</keyword>
<protein>
    <recommendedName>
        <fullName evidence="1">ADP-ribosyl cyclase/cyclic ADP-ribose hydrolase</fullName>
        <ecNumber evidence="1">3.2.2.6</ecNumber>
    </recommendedName>
</protein>
<feature type="compositionally biased region" description="Acidic residues" evidence="6">
    <location>
        <begin position="719"/>
        <end position="731"/>
    </location>
</feature>
<dbReference type="PANTHER" id="PTHR11017">
    <property type="entry name" value="LEUCINE-RICH REPEAT-CONTAINING PROTEIN"/>
    <property type="match status" value="1"/>
</dbReference>
<dbReference type="EMBL" id="VIEB01000471">
    <property type="protein sequence ID" value="TQD89712.1"/>
    <property type="molecule type" value="Genomic_DNA"/>
</dbReference>
<dbReference type="InterPro" id="IPR001611">
    <property type="entry name" value="Leu-rich_rpt"/>
</dbReference>
<dbReference type="Proteomes" id="UP000315295">
    <property type="component" value="Unassembled WGS sequence"/>
</dbReference>
<feature type="region of interest" description="Disordered" evidence="6">
    <location>
        <begin position="641"/>
        <end position="809"/>
    </location>
</feature>
<dbReference type="Gene3D" id="3.40.50.300">
    <property type="entry name" value="P-loop containing nucleotide triphosphate hydrolases"/>
    <property type="match status" value="1"/>
</dbReference>
<feature type="compositionally biased region" description="Acidic residues" evidence="6">
    <location>
        <begin position="788"/>
        <end position="800"/>
    </location>
</feature>
<evidence type="ECO:0000259" key="7">
    <source>
        <dbReference type="Pfam" id="PF00931"/>
    </source>
</evidence>
<dbReference type="SUPFAM" id="SSF46785">
    <property type="entry name" value="Winged helix' DNA-binding domain"/>
    <property type="match status" value="1"/>
</dbReference>
<dbReference type="Gene3D" id="3.80.10.10">
    <property type="entry name" value="Ribonuclease Inhibitor"/>
    <property type="match status" value="1"/>
</dbReference>
<evidence type="ECO:0000256" key="5">
    <source>
        <dbReference type="ARBA" id="ARBA00047304"/>
    </source>
</evidence>
<dbReference type="SUPFAM" id="SSF52540">
    <property type="entry name" value="P-loop containing nucleoside triphosphate hydrolases"/>
    <property type="match status" value="1"/>
</dbReference>
<comment type="caution">
    <text evidence="10">The sequence shown here is derived from an EMBL/GenBank/DDBJ whole genome shotgun (WGS) entry which is preliminary data.</text>
</comment>
<evidence type="ECO:0000259" key="9">
    <source>
        <dbReference type="Pfam" id="PF23282"/>
    </source>
</evidence>
<dbReference type="Pfam" id="PF23282">
    <property type="entry name" value="WHD_ROQ1"/>
    <property type="match status" value="1"/>
</dbReference>
<proteinExistence type="predicted"/>
<evidence type="ECO:0000256" key="1">
    <source>
        <dbReference type="ARBA" id="ARBA00011982"/>
    </source>
</evidence>
<dbReference type="GO" id="GO:0006952">
    <property type="term" value="P:defense response"/>
    <property type="evidence" value="ECO:0007669"/>
    <property type="project" value="InterPro"/>
</dbReference>
<feature type="domain" description="C-JID" evidence="8">
    <location>
        <begin position="511"/>
        <end position="635"/>
    </location>
</feature>
<dbReference type="Gene3D" id="1.10.8.430">
    <property type="entry name" value="Helical domain of apoptotic protease-activating factors"/>
    <property type="match status" value="1"/>
</dbReference>
<dbReference type="InterPro" id="IPR042197">
    <property type="entry name" value="Apaf_helical"/>
</dbReference>
<dbReference type="AlphaFoldDB" id="A0A540LTW3"/>
<reference evidence="10 11" key="1">
    <citation type="journal article" date="2019" name="G3 (Bethesda)">
        <title>Sequencing of a Wild Apple (Malus baccata) Genome Unravels the Differences Between Cultivated and Wild Apple Species Regarding Disease Resistance and Cold Tolerance.</title>
        <authorList>
            <person name="Chen X."/>
        </authorList>
    </citation>
    <scope>NUCLEOTIDE SEQUENCE [LARGE SCALE GENOMIC DNA]</scope>
    <source>
        <strain evidence="11">cv. Shandingzi</strain>
        <tissue evidence="10">Leaves</tissue>
    </source>
</reference>
<feature type="compositionally biased region" description="Acidic residues" evidence="6">
    <location>
        <begin position="650"/>
        <end position="662"/>
    </location>
</feature>
<dbReference type="Pfam" id="PF00931">
    <property type="entry name" value="NB-ARC"/>
    <property type="match status" value="1"/>
</dbReference>
<sequence>MNRNIQDWNAGEAVRMRYFLLEKKVLIVLDDVDNSEQLNELCGIPAWFGKGSRIIITTTNEQLLISHGIERRFEVRGWSDIDALKLFCLRAFNRENPPETYLNLSKSFVTYANGLPLALEVLGSLMKGKSRGVWNSKLSELENDFDGDIMKTLKIGYEGLDPRQKDIFLDIACFFKGEDKDRVFEILDSCCGFKPDFDIDVLMKKSLITISDNMVWMHDLLQKMGQAIVGQQSKQPGGRSRLWLSKDIFRVLKENTGTPTVEGIVLDLLESKEVNPEAFSQMVNLRLLKVHNVHLPDGLNRLPKSLRFLEWRGYPLRYLPPGFDPEDLGELSMCHSRIEQLWKGKKNFDKLKIIKVSHSKSLTRTPDFEGMQNLERLDFEGCESLVQVHSSIGTLKKLTFLNLSGNHFVSLPTSISQLLKLENLYLSCCTRLQRLPVPSSEVNLQVIADDCNSLEMLQFPSDLNKLKFLCFSFINCSRMLKKERSNPITLTVLQRYLKGDPYAGDRYEIVMPGNEIPWWFTHQRMGPEVSVNLTPQWHDKWMGYALCAVFQVSGKGWEISAILEVNGKEKYPAPLLSSDVQPVSDHIWLVYVSRGISFGTEWQNSCDQLNFLFKSSGPCLVKSCGTRLVYESDVEELDDIATQSRRNVDEERDESDVEELDDIATQSRRNVDEEREESDVEELDDTATQSRRSVDEERDESDAEELDHIATQSRRNVDEERDESDVEELDDIATQSRRNVDEERDEGDVEELDDIATQSRRNVDEERDERDVEELDDIATQSRRNVDEERDESDVEELDDMATQSRRNVDEERVGCWVGCCTLIQRLKGHYS</sequence>
<evidence type="ECO:0000256" key="2">
    <source>
        <dbReference type="ARBA" id="ARBA00022614"/>
    </source>
</evidence>
<organism evidence="10 11">
    <name type="scientific">Malus baccata</name>
    <name type="common">Siberian crab apple</name>
    <name type="synonym">Pyrus baccata</name>
    <dbReference type="NCBI Taxonomy" id="106549"/>
    <lineage>
        <taxon>Eukaryota</taxon>
        <taxon>Viridiplantae</taxon>
        <taxon>Streptophyta</taxon>
        <taxon>Embryophyta</taxon>
        <taxon>Tracheophyta</taxon>
        <taxon>Spermatophyta</taxon>
        <taxon>Magnoliopsida</taxon>
        <taxon>eudicotyledons</taxon>
        <taxon>Gunneridae</taxon>
        <taxon>Pentapetalae</taxon>
        <taxon>rosids</taxon>
        <taxon>fabids</taxon>
        <taxon>Rosales</taxon>
        <taxon>Rosaceae</taxon>
        <taxon>Amygdaloideae</taxon>
        <taxon>Maleae</taxon>
        <taxon>Malus</taxon>
    </lineage>
</organism>
<feature type="compositionally biased region" description="Acidic residues" evidence="6">
    <location>
        <begin position="696"/>
        <end position="705"/>
    </location>
</feature>
<evidence type="ECO:0000256" key="4">
    <source>
        <dbReference type="ARBA" id="ARBA00023027"/>
    </source>
</evidence>
<dbReference type="InterPro" id="IPR032675">
    <property type="entry name" value="LRR_dom_sf"/>
</dbReference>
<dbReference type="Pfam" id="PF20160">
    <property type="entry name" value="C-JID"/>
    <property type="match status" value="1"/>
</dbReference>
<evidence type="ECO:0000313" key="11">
    <source>
        <dbReference type="Proteomes" id="UP000315295"/>
    </source>
</evidence>
<evidence type="ECO:0000256" key="6">
    <source>
        <dbReference type="SAM" id="MobiDB-lite"/>
    </source>
</evidence>
<feature type="compositionally biased region" description="Acidic residues" evidence="6">
    <location>
        <begin position="673"/>
        <end position="685"/>
    </location>
</feature>
<feature type="compositionally biased region" description="Acidic residues" evidence="6">
    <location>
        <begin position="765"/>
        <end position="777"/>
    </location>
</feature>
<dbReference type="GO" id="GO:0043531">
    <property type="term" value="F:ADP binding"/>
    <property type="evidence" value="ECO:0007669"/>
    <property type="project" value="InterPro"/>
</dbReference>
<keyword evidence="2" id="KW-0433">Leucine-rich repeat</keyword>
<dbReference type="InterPro" id="IPR058192">
    <property type="entry name" value="WHD_ROQ1-like"/>
</dbReference>
<dbReference type="GO" id="GO:0061809">
    <property type="term" value="F:NAD+ nucleosidase activity, cyclic ADP-ribose generating"/>
    <property type="evidence" value="ECO:0007669"/>
    <property type="project" value="UniProtKB-EC"/>
</dbReference>
<evidence type="ECO:0000313" key="10">
    <source>
        <dbReference type="EMBL" id="TQD89712.1"/>
    </source>
</evidence>
<dbReference type="PRINTS" id="PR00364">
    <property type="entry name" value="DISEASERSIST"/>
</dbReference>
<evidence type="ECO:0000259" key="8">
    <source>
        <dbReference type="Pfam" id="PF20160"/>
    </source>
</evidence>
<dbReference type="InterPro" id="IPR027417">
    <property type="entry name" value="P-loop_NTPase"/>
</dbReference>
<keyword evidence="11" id="KW-1185">Reference proteome</keyword>
<gene>
    <name evidence="10" type="ORF">C1H46_024706</name>
</gene>
<dbReference type="PROSITE" id="PS51450">
    <property type="entry name" value="LRR"/>
    <property type="match status" value="1"/>
</dbReference>
<dbReference type="STRING" id="106549.A0A540LTW3"/>
<dbReference type="InterPro" id="IPR045344">
    <property type="entry name" value="C-JID"/>
</dbReference>